<dbReference type="Gene3D" id="3.50.50.60">
    <property type="entry name" value="FAD/NAD(P)-binding domain"/>
    <property type="match status" value="1"/>
</dbReference>
<feature type="domain" description="FAD-binding" evidence="4">
    <location>
        <begin position="17"/>
        <end position="383"/>
    </location>
</feature>
<keyword evidence="2" id="KW-0274">FAD</keyword>
<dbReference type="Proteomes" id="UP000799424">
    <property type="component" value="Unassembled WGS sequence"/>
</dbReference>
<keyword evidence="1" id="KW-0285">Flavoprotein</keyword>
<sequence>MTVEHGHIREEVLAADTVLIAGGGPIGLLLATVLSHHGVRSVLLERNETTTKWPKMDLTNARSMEMLRRLGLAEGLREIGVPSHISHNVLVSSGLAAAEPITKWPLPSVDDFRATIAANNDGSQPGEPWQRISQVKFEKWLKARCEKDGMIDARFGWKVENVEVRDGKVRTRATMLKTGKETVFTSEYAVGCDGASSIVRRSLGLSLDGGPVPTCVLLVHFKSKDLTRLHKQGQFWHIFFIVEPGIFGGAIIAQDEIETWTVHYFLPVGTDTSTIGSEEAIHTVLGGLNGKYEIKLDEILVRSTWRPSIAVARSWSSPDHRVFIAGDAAHQNIPTGGYGMNMGIGDAYDLGWKLAAAMQYGGRGLLQSYEAERRPVALRNVEHSGVHMQVHSSVAQFFEGGDPHRVDWPTKDGEDLRQQLHEHYQAHDGENKDFGIEMGYIYESGILHVPEAGELKPSWWASQYTPSTWPGSRAPHVFLSNGTAIFDKFGNDWSLVTFVDKMSDIQLLLSAAETLSIPIMHVDLQGEEHAHNVWGRNLVLVRPDEHVAWRANSVGSPEEAMSVLRLVVGLQLDRADTPILDRKSNLPDQSFTATVGMKTQGQHYELEQMGEFQR</sequence>
<dbReference type="Pfam" id="PF01494">
    <property type="entry name" value="FAD_binding_3"/>
    <property type="match status" value="1"/>
</dbReference>
<evidence type="ECO:0000259" key="4">
    <source>
        <dbReference type="Pfam" id="PF01494"/>
    </source>
</evidence>
<dbReference type="OrthoDB" id="2096480at2759"/>
<dbReference type="Gene3D" id="3.40.30.120">
    <property type="match status" value="1"/>
</dbReference>
<dbReference type="PANTHER" id="PTHR43004">
    <property type="entry name" value="TRK SYSTEM POTASSIUM UPTAKE PROTEIN"/>
    <property type="match status" value="1"/>
</dbReference>
<organism evidence="5 6">
    <name type="scientific">Ophiobolus disseminans</name>
    <dbReference type="NCBI Taxonomy" id="1469910"/>
    <lineage>
        <taxon>Eukaryota</taxon>
        <taxon>Fungi</taxon>
        <taxon>Dikarya</taxon>
        <taxon>Ascomycota</taxon>
        <taxon>Pezizomycotina</taxon>
        <taxon>Dothideomycetes</taxon>
        <taxon>Pleosporomycetidae</taxon>
        <taxon>Pleosporales</taxon>
        <taxon>Pleosporineae</taxon>
        <taxon>Phaeosphaeriaceae</taxon>
        <taxon>Ophiobolus</taxon>
    </lineage>
</organism>
<evidence type="ECO:0000256" key="2">
    <source>
        <dbReference type="ARBA" id="ARBA00022827"/>
    </source>
</evidence>
<dbReference type="InterPro" id="IPR036188">
    <property type="entry name" value="FAD/NAD-bd_sf"/>
</dbReference>
<proteinExistence type="predicted"/>
<keyword evidence="3" id="KW-0560">Oxidoreductase</keyword>
<dbReference type="Gene3D" id="3.30.9.10">
    <property type="entry name" value="D-Amino Acid Oxidase, subunit A, domain 2"/>
    <property type="match status" value="1"/>
</dbReference>
<evidence type="ECO:0000256" key="3">
    <source>
        <dbReference type="ARBA" id="ARBA00023002"/>
    </source>
</evidence>
<keyword evidence="6" id="KW-1185">Reference proteome</keyword>
<accession>A0A6A7A2Z9</accession>
<dbReference type="InterPro" id="IPR050641">
    <property type="entry name" value="RIFMO-like"/>
</dbReference>
<evidence type="ECO:0000313" key="5">
    <source>
        <dbReference type="EMBL" id="KAF2827184.1"/>
    </source>
</evidence>
<dbReference type="PANTHER" id="PTHR43004:SF21">
    <property type="entry name" value="FAD-BINDING DOMAIN-CONTAINING PROTEIN-RELATED"/>
    <property type="match status" value="1"/>
</dbReference>
<dbReference type="EMBL" id="MU006224">
    <property type="protein sequence ID" value="KAF2827184.1"/>
    <property type="molecule type" value="Genomic_DNA"/>
</dbReference>
<dbReference type="GO" id="GO:0071949">
    <property type="term" value="F:FAD binding"/>
    <property type="evidence" value="ECO:0007669"/>
    <property type="project" value="InterPro"/>
</dbReference>
<dbReference type="PRINTS" id="PR00420">
    <property type="entry name" value="RNGMNOXGNASE"/>
</dbReference>
<dbReference type="Pfam" id="PF21274">
    <property type="entry name" value="Rng_hyd_C"/>
    <property type="match status" value="1"/>
</dbReference>
<evidence type="ECO:0000313" key="6">
    <source>
        <dbReference type="Proteomes" id="UP000799424"/>
    </source>
</evidence>
<protein>
    <recommendedName>
        <fullName evidence="4">FAD-binding domain-containing protein</fullName>
    </recommendedName>
</protein>
<gene>
    <name evidence="5" type="ORF">CC86DRAFT_466010</name>
</gene>
<dbReference type="GO" id="GO:0016709">
    <property type="term" value="F:oxidoreductase activity, acting on paired donors, with incorporation or reduction of molecular oxygen, NAD(P)H as one donor, and incorporation of one atom of oxygen"/>
    <property type="evidence" value="ECO:0007669"/>
    <property type="project" value="UniProtKB-ARBA"/>
</dbReference>
<evidence type="ECO:0000256" key="1">
    <source>
        <dbReference type="ARBA" id="ARBA00022630"/>
    </source>
</evidence>
<name>A0A6A7A2Z9_9PLEO</name>
<reference evidence="5" key="1">
    <citation type="journal article" date="2020" name="Stud. Mycol.">
        <title>101 Dothideomycetes genomes: a test case for predicting lifestyles and emergence of pathogens.</title>
        <authorList>
            <person name="Haridas S."/>
            <person name="Albert R."/>
            <person name="Binder M."/>
            <person name="Bloem J."/>
            <person name="Labutti K."/>
            <person name="Salamov A."/>
            <person name="Andreopoulos B."/>
            <person name="Baker S."/>
            <person name="Barry K."/>
            <person name="Bills G."/>
            <person name="Bluhm B."/>
            <person name="Cannon C."/>
            <person name="Castanera R."/>
            <person name="Culley D."/>
            <person name="Daum C."/>
            <person name="Ezra D."/>
            <person name="Gonzalez J."/>
            <person name="Henrissat B."/>
            <person name="Kuo A."/>
            <person name="Liang C."/>
            <person name="Lipzen A."/>
            <person name="Lutzoni F."/>
            <person name="Magnuson J."/>
            <person name="Mondo S."/>
            <person name="Nolan M."/>
            <person name="Ohm R."/>
            <person name="Pangilinan J."/>
            <person name="Park H.-J."/>
            <person name="Ramirez L."/>
            <person name="Alfaro M."/>
            <person name="Sun H."/>
            <person name="Tritt A."/>
            <person name="Yoshinaga Y."/>
            <person name="Zwiers L.-H."/>
            <person name="Turgeon B."/>
            <person name="Goodwin S."/>
            <person name="Spatafora J."/>
            <person name="Crous P."/>
            <person name="Grigoriev I."/>
        </authorList>
    </citation>
    <scope>NUCLEOTIDE SEQUENCE</scope>
    <source>
        <strain evidence="5">CBS 113818</strain>
    </source>
</reference>
<dbReference type="InterPro" id="IPR002938">
    <property type="entry name" value="FAD-bd"/>
</dbReference>
<dbReference type="SUPFAM" id="SSF51905">
    <property type="entry name" value="FAD/NAD(P)-binding domain"/>
    <property type="match status" value="1"/>
</dbReference>
<dbReference type="AlphaFoldDB" id="A0A6A7A2Z9"/>